<organism evidence="2 3">
    <name type="scientific">Collybia nuda</name>
    <dbReference type="NCBI Taxonomy" id="64659"/>
    <lineage>
        <taxon>Eukaryota</taxon>
        <taxon>Fungi</taxon>
        <taxon>Dikarya</taxon>
        <taxon>Basidiomycota</taxon>
        <taxon>Agaricomycotina</taxon>
        <taxon>Agaricomycetes</taxon>
        <taxon>Agaricomycetidae</taxon>
        <taxon>Agaricales</taxon>
        <taxon>Tricholomatineae</taxon>
        <taxon>Clitocybaceae</taxon>
        <taxon>Collybia</taxon>
    </lineage>
</organism>
<evidence type="ECO:0000256" key="1">
    <source>
        <dbReference type="SAM" id="Phobius"/>
    </source>
</evidence>
<keyword evidence="1" id="KW-0812">Transmembrane</keyword>
<feature type="transmembrane region" description="Helical" evidence="1">
    <location>
        <begin position="43"/>
        <end position="60"/>
    </location>
</feature>
<name>A0A9P5YC82_9AGAR</name>
<keyword evidence="1" id="KW-1133">Transmembrane helix</keyword>
<evidence type="ECO:0000313" key="2">
    <source>
        <dbReference type="EMBL" id="KAF9466107.1"/>
    </source>
</evidence>
<proteinExistence type="predicted"/>
<evidence type="ECO:0000313" key="3">
    <source>
        <dbReference type="Proteomes" id="UP000807353"/>
    </source>
</evidence>
<gene>
    <name evidence="2" type="ORF">BDZ94DRAFT_1252123</name>
</gene>
<dbReference type="AlphaFoldDB" id="A0A9P5YC82"/>
<dbReference type="EMBL" id="MU150243">
    <property type="protein sequence ID" value="KAF9466107.1"/>
    <property type="molecule type" value="Genomic_DNA"/>
</dbReference>
<sequence>MQLNKDRRATQHCEQFTLFFSSPTAPLHLFSPQNIYTIYNHHVYIYTYIPSLLIIFPFLSSRTYSPSYTISSSRPCCRSCLSTAVCTSPSTHLISGHLPSNTLVL</sequence>
<protein>
    <submittedName>
        <fullName evidence="2">Uncharacterized protein</fullName>
    </submittedName>
</protein>
<reference evidence="2" key="1">
    <citation type="submission" date="2020-11" db="EMBL/GenBank/DDBJ databases">
        <authorList>
            <consortium name="DOE Joint Genome Institute"/>
            <person name="Ahrendt S."/>
            <person name="Riley R."/>
            <person name="Andreopoulos W."/>
            <person name="Labutti K."/>
            <person name="Pangilinan J."/>
            <person name="Ruiz-Duenas F.J."/>
            <person name="Barrasa J.M."/>
            <person name="Sanchez-Garcia M."/>
            <person name="Camarero S."/>
            <person name="Miyauchi S."/>
            <person name="Serrano A."/>
            <person name="Linde D."/>
            <person name="Babiker R."/>
            <person name="Drula E."/>
            <person name="Ayuso-Fernandez I."/>
            <person name="Pacheco R."/>
            <person name="Padilla G."/>
            <person name="Ferreira P."/>
            <person name="Barriuso J."/>
            <person name="Kellner H."/>
            <person name="Castanera R."/>
            <person name="Alfaro M."/>
            <person name="Ramirez L."/>
            <person name="Pisabarro A.G."/>
            <person name="Kuo A."/>
            <person name="Tritt A."/>
            <person name="Lipzen A."/>
            <person name="He G."/>
            <person name="Yan M."/>
            <person name="Ng V."/>
            <person name="Cullen D."/>
            <person name="Martin F."/>
            <person name="Rosso M.-N."/>
            <person name="Henrissat B."/>
            <person name="Hibbett D."/>
            <person name="Martinez A.T."/>
            <person name="Grigoriev I.V."/>
        </authorList>
    </citation>
    <scope>NUCLEOTIDE SEQUENCE</scope>
    <source>
        <strain evidence="2">CBS 247.69</strain>
    </source>
</reference>
<keyword evidence="1" id="KW-0472">Membrane</keyword>
<comment type="caution">
    <text evidence="2">The sequence shown here is derived from an EMBL/GenBank/DDBJ whole genome shotgun (WGS) entry which is preliminary data.</text>
</comment>
<dbReference type="Proteomes" id="UP000807353">
    <property type="component" value="Unassembled WGS sequence"/>
</dbReference>
<accession>A0A9P5YC82</accession>
<keyword evidence="3" id="KW-1185">Reference proteome</keyword>